<dbReference type="InterPro" id="IPR037523">
    <property type="entry name" value="VOC_core"/>
</dbReference>
<dbReference type="PROSITE" id="PS51819">
    <property type="entry name" value="VOC"/>
    <property type="match status" value="1"/>
</dbReference>
<dbReference type="EMBL" id="UETB01000015">
    <property type="protein sequence ID" value="SSA46138.1"/>
    <property type="molecule type" value="Genomic_DNA"/>
</dbReference>
<dbReference type="InterPro" id="IPR029068">
    <property type="entry name" value="Glyas_Bleomycin-R_OHBP_Dase"/>
</dbReference>
<dbReference type="RefSeq" id="WP_110853506.1">
    <property type="nucleotide sequence ID" value="NZ_QKLZ01000015.1"/>
</dbReference>
<protein>
    <recommendedName>
        <fullName evidence="1">VOC domain-containing protein</fullName>
    </recommendedName>
</protein>
<evidence type="ECO:0000259" key="1">
    <source>
        <dbReference type="PROSITE" id="PS51819"/>
    </source>
</evidence>
<dbReference type="Proteomes" id="UP000250222">
    <property type="component" value="Unassembled WGS sequence"/>
</dbReference>
<dbReference type="SUPFAM" id="SSF54593">
    <property type="entry name" value="Glyoxalase/Bleomycin resistance protein/Dihydroxybiphenyl dioxygenase"/>
    <property type="match status" value="1"/>
</dbReference>
<reference evidence="2 3" key="1">
    <citation type="submission" date="2016-10" db="EMBL/GenBank/DDBJ databases">
        <authorList>
            <person name="Cai Z."/>
        </authorList>
    </citation>
    <scope>NUCLEOTIDE SEQUENCE [LARGE SCALE GENOMIC DNA]</scope>
    <source>
        <strain evidence="2 3">CGMCC 1.10826</strain>
    </source>
</reference>
<dbReference type="AlphaFoldDB" id="A0A2Y9AS39"/>
<organism evidence="2 3">
    <name type="scientific">Georgenia satyanarayanai</name>
    <dbReference type="NCBI Taxonomy" id="860221"/>
    <lineage>
        <taxon>Bacteria</taxon>
        <taxon>Bacillati</taxon>
        <taxon>Actinomycetota</taxon>
        <taxon>Actinomycetes</taxon>
        <taxon>Micrococcales</taxon>
        <taxon>Bogoriellaceae</taxon>
        <taxon>Georgenia</taxon>
    </lineage>
</organism>
<sequence length="125" mass="13520">MTGRVVHFEIPFENKDRAKRFYSDVFHWQVEEMPELDYVGVQTGPTGQDGMASEPGYIGGGMTARAGSNTATVIVLDSTDIDADLSRVESHGGEVLEGRTPVGDMGFAAYFKDSEGNVVGLWQSA</sequence>
<dbReference type="Gene3D" id="3.10.180.10">
    <property type="entry name" value="2,3-Dihydroxybiphenyl 1,2-Dioxygenase, domain 1"/>
    <property type="match status" value="1"/>
</dbReference>
<dbReference type="CDD" id="cd07247">
    <property type="entry name" value="SgaA_N_like"/>
    <property type="match status" value="1"/>
</dbReference>
<dbReference type="PANTHER" id="PTHR33993">
    <property type="entry name" value="GLYOXALASE-RELATED"/>
    <property type="match status" value="1"/>
</dbReference>
<proteinExistence type="predicted"/>
<gene>
    <name evidence="2" type="ORF">SAMN05216184_11566</name>
</gene>
<dbReference type="InterPro" id="IPR052164">
    <property type="entry name" value="Anthracycline_SecMetBiosynth"/>
</dbReference>
<dbReference type="Pfam" id="PF22677">
    <property type="entry name" value="Ble-like_N"/>
    <property type="match status" value="1"/>
</dbReference>
<evidence type="ECO:0000313" key="3">
    <source>
        <dbReference type="Proteomes" id="UP000250222"/>
    </source>
</evidence>
<keyword evidence="3" id="KW-1185">Reference proteome</keyword>
<feature type="domain" description="VOC" evidence="1">
    <location>
        <begin position="4"/>
        <end position="124"/>
    </location>
</feature>
<evidence type="ECO:0000313" key="2">
    <source>
        <dbReference type="EMBL" id="SSA46138.1"/>
    </source>
</evidence>
<dbReference type="PANTHER" id="PTHR33993:SF2">
    <property type="entry name" value="VOC DOMAIN-CONTAINING PROTEIN"/>
    <property type="match status" value="1"/>
</dbReference>
<dbReference type="OrthoDB" id="9793039at2"/>
<accession>A0A2Y9AS39</accession>
<dbReference type="InterPro" id="IPR053863">
    <property type="entry name" value="Glyoxy/Ble-like_N"/>
</dbReference>
<name>A0A2Y9AS39_9MICO</name>